<dbReference type="AlphaFoldDB" id="A0A1S3K1P0"/>
<protein>
    <submittedName>
        <fullName evidence="5">P53 and DNA damage-regulated protein 1-like</fullName>
    </submittedName>
</protein>
<dbReference type="STRING" id="7574.A0A1S3K1P0"/>
<dbReference type="PANTHER" id="PTHR21162:SF0">
    <property type="entry name" value="P53 AND DNA DAMAGE-REGULATED PROTEIN 1"/>
    <property type="match status" value="1"/>
</dbReference>
<dbReference type="InterPro" id="IPR009053">
    <property type="entry name" value="Prefoldin"/>
</dbReference>
<dbReference type="KEGG" id="lak:106178011"/>
<dbReference type="Gene3D" id="1.10.287.370">
    <property type="match status" value="1"/>
</dbReference>
<dbReference type="GeneID" id="106178011"/>
<dbReference type="InParanoid" id="A0A1S3K1P0"/>
<gene>
    <name evidence="5" type="primary">LOC106178011</name>
</gene>
<evidence type="ECO:0000256" key="2">
    <source>
        <dbReference type="ARBA" id="ARBA00022490"/>
    </source>
</evidence>
<evidence type="ECO:0000256" key="3">
    <source>
        <dbReference type="ARBA" id="ARBA00023186"/>
    </source>
</evidence>
<keyword evidence="2" id="KW-0963">Cytoplasm</keyword>
<name>A0A1S3K1P0_LINAN</name>
<accession>A0A1S3K1P0</accession>
<dbReference type="CDD" id="cd22860">
    <property type="entry name" value="PDRG1"/>
    <property type="match status" value="1"/>
</dbReference>
<evidence type="ECO:0000256" key="1">
    <source>
        <dbReference type="ARBA" id="ARBA00004496"/>
    </source>
</evidence>
<comment type="subcellular location">
    <subcellularLocation>
        <location evidence="1">Cytoplasm</location>
    </subcellularLocation>
</comment>
<keyword evidence="4" id="KW-1185">Reference proteome</keyword>
<sequence length="129" mass="14931">MDAGMQQLIKHVSAIEEVADDILADKQHLVDLDRKRNKTREAVRILSKDKESKKTWVCVGNMFIKMPKPTAQKLLDKDFDQIDHQIASLRNGLRPKVQKLRDMENKEDMKGFQLNPLTKAEMKSIDDML</sequence>
<dbReference type="OMA" id="DEKAMVC"/>
<proteinExistence type="predicted"/>
<evidence type="ECO:0000313" key="4">
    <source>
        <dbReference type="Proteomes" id="UP000085678"/>
    </source>
</evidence>
<dbReference type="FunCoup" id="A0A1S3K1P0">
    <property type="interactions" value="93"/>
</dbReference>
<dbReference type="RefSeq" id="XP_013416442.2">
    <property type="nucleotide sequence ID" value="XM_013560988.2"/>
</dbReference>
<keyword evidence="3" id="KW-0143">Chaperone</keyword>
<dbReference type="OrthoDB" id="20282at2759"/>
<dbReference type="GO" id="GO:0005737">
    <property type="term" value="C:cytoplasm"/>
    <property type="evidence" value="ECO:0007669"/>
    <property type="project" value="UniProtKB-SubCell"/>
</dbReference>
<dbReference type="InterPro" id="IPR030482">
    <property type="entry name" value="PDRG1"/>
</dbReference>
<dbReference type="Proteomes" id="UP000085678">
    <property type="component" value="Unplaced"/>
</dbReference>
<dbReference type="SUPFAM" id="SSF46579">
    <property type="entry name" value="Prefoldin"/>
    <property type="match status" value="1"/>
</dbReference>
<reference evidence="5" key="1">
    <citation type="submission" date="2025-08" db="UniProtKB">
        <authorList>
            <consortium name="RefSeq"/>
        </authorList>
    </citation>
    <scope>IDENTIFICATION</scope>
    <source>
        <tissue evidence="5">Gonads</tissue>
    </source>
</reference>
<organism evidence="4 5">
    <name type="scientific">Lingula anatina</name>
    <name type="common">Brachiopod</name>
    <name type="synonym">Lingula unguis</name>
    <dbReference type="NCBI Taxonomy" id="7574"/>
    <lineage>
        <taxon>Eukaryota</taxon>
        <taxon>Metazoa</taxon>
        <taxon>Spiralia</taxon>
        <taxon>Lophotrochozoa</taxon>
        <taxon>Brachiopoda</taxon>
        <taxon>Linguliformea</taxon>
        <taxon>Lingulata</taxon>
        <taxon>Lingulida</taxon>
        <taxon>Linguloidea</taxon>
        <taxon>Lingulidae</taxon>
        <taxon>Lingula</taxon>
    </lineage>
</organism>
<evidence type="ECO:0000313" key="5">
    <source>
        <dbReference type="RefSeq" id="XP_013416442.2"/>
    </source>
</evidence>
<dbReference type="PANTHER" id="PTHR21162">
    <property type="entry name" value="P53 AND DNA DAMAGE-REGULATED PROTEIN"/>
    <property type="match status" value="1"/>
</dbReference>